<proteinExistence type="predicted"/>
<dbReference type="EMBL" id="LT629973">
    <property type="protein sequence ID" value="SEH76499.1"/>
    <property type="molecule type" value="Genomic_DNA"/>
</dbReference>
<gene>
    <name evidence="1" type="ORF">PYTT_0559</name>
</gene>
<dbReference type="AlphaFoldDB" id="A0A1H6KM82"/>
<dbReference type="KEGG" id="agl:PYTT_0559"/>
<evidence type="ECO:0000313" key="2">
    <source>
        <dbReference type="Proteomes" id="UP000176204"/>
    </source>
</evidence>
<evidence type="ECO:0000313" key="1">
    <source>
        <dbReference type="EMBL" id="SEH76499.1"/>
    </source>
</evidence>
<accession>A0A1H6KM82</accession>
<reference evidence="2" key="1">
    <citation type="submission" date="2016-09" db="EMBL/GenBank/DDBJ databases">
        <authorList>
            <person name="Koehorst J."/>
        </authorList>
    </citation>
    <scope>NUCLEOTIDE SEQUENCE [LARGE SCALE GENOMIC DNA]</scope>
</reference>
<dbReference type="Proteomes" id="UP000176204">
    <property type="component" value="Chromosome I"/>
</dbReference>
<name>A0A1H6KM82_9BACT</name>
<keyword evidence="2" id="KW-1185">Reference proteome</keyword>
<protein>
    <submittedName>
        <fullName evidence="1">Uncharacterized protein</fullName>
    </submittedName>
</protein>
<organism evidence="1 2">
    <name type="scientific">Akkermansia glycaniphila</name>
    <dbReference type="NCBI Taxonomy" id="1679444"/>
    <lineage>
        <taxon>Bacteria</taxon>
        <taxon>Pseudomonadati</taxon>
        <taxon>Verrucomicrobiota</taxon>
        <taxon>Verrucomicrobiia</taxon>
        <taxon>Verrucomicrobiales</taxon>
        <taxon>Akkermansiaceae</taxon>
        <taxon>Akkermansia</taxon>
    </lineage>
</organism>
<sequence length="187" mass="21739">MTTVKLDKTTRIWLTPVHRLEHMKSYTIFQQADEETINDILDWMRNQERGVYRAAVRELAALKKLRPQFVQQKPVADQLAWLQKMLSWKPAGDIADHLLQVWLLRKHEPMLVDFINTLGIEHNGHGVVDDLPTVLDPEKLGLAVDQLFEKYPPGVASTYLQMFQNQTPEGWEALDYVLQNDPRITVR</sequence>